<dbReference type="InterPro" id="IPR050222">
    <property type="entry name" value="MATE_MdtK"/>
</dbReference>
<keyword evidence="6 10" id="KW-1133">Transmembrane helix</keyword>
<dbReference type="CDD" id="cd13131">
    <property type="entry name" value="MATE_NorM_like"/>
    <property type="match status" value="1"/>
</dbReference>
<evidence type="ECO:0000256" key="4">
    <source>
        <dbReference type="ARBA" id="ARBA00022475"/>
    </source>
</evidence>
<evidence type="ECO:0000313" key="12">
    <source>
        <dbReference type="Proteomes" id="UP000198412"/>
    </source>
</evidence>
<keyword evidence="4" id="KW-1003">Cell membrane</keyword>
<dbReference type="Proteomes" id="UP000198412">
    <property type="component" value="Unassembled WGS sequence"/>
</dbReference>
<reference evidence="12" key="1">
    <citation type="submission" date="2017-06" db="EMBL/GenBank/DDBJ databases">
        <authorList>
            <person name="Varghese N."/>
            <person name="Submissions S."/>
        </authorList>
    </citation>
    <scope>NUCLEOTIDE SEQUENCE [LARGE SCALE GENOMIC DNA]</scope>
    <source>
        <strain evidence="12">DSM 27993</strain>
    </source>
</reference>
<feature type="transmembrane region" description="Helical" evidence="10">
    <location>
        <begin position="242"/>
        <end position="265"/>
    </location>
</feature>
<feature type="transmembrane region" description="Helical" evidence="10">
    <location>
        <begin position="416"/>
        <end position="439"/>
    </location>
</feature>
<keyword evidence="7" id="KW-0406">Ion transport</keyword>
<dbReference type="PIRSF" id="PIRSF006603">
    <property type="entry name" value="DinF"/>
    <property type="match status" value="1"/>
</dbReference>
<dbReference type="OrthoDB" id="9780160at2"/>
<proteinExistence type="predicted"/>
<evidence type="ECO:0000256" key="10">
    <source>
        <dbReference type="SAM" id="Phobius"/>
    </source>
</evidence>
<comment type="subcellular location">
    <subcellularLocation>
        <location evidence="1">Cell membrane</location>
        <topology evidence="1">Multi-pass membrane protein</topology>
    </subcellularLocation>
</comment>
<accession>A0A238VTU2</accession>
<feature type="transmembrane region" description="Helical" evidence="10">
    <location>
        <begin position="357"/>
        <end position="378"/>
    </location>
</feature>
<evidence type="ECO:0000256" key="9">
    <source>
        <dbReference type="ARBA" id="ARBA00031636"/>
    </source>
</evidence>
<dbReference type="GO" id="GO:0006811">
    <property type="term" value="P:monoatomic ion transport"/>
    <property type="evidence" value="ECO:0007669"/>
    <property type="project" value="UniProtKB-KW"/>
</dbReference>
<feature type="transmembrane region" description="Helical" evidence="10">
    <location>
        <begin position="277"/>
        <end position="298"/>
    </location>
</feature>
<feature type="transmembrane region" description="Helical" evidence="10">
    <location>
        <begin position="166"/>
        <end position="186"/>
    </location>
</feature>
<keyword evidence="2" id="KW-0813">Transport</keyword>
<gene>
    <name evidence="11" type="ORF">SAMN04488111_0975</name>
</gene>
<evidence type="ECO:0000256" key="5">
    <source>
        <dbReference type="ARBA" id="ARBA00022692"/>
    </source>
</evidence>
<dbReference type="PANTHER" id="PTHR43298">
    <property type="entry name" value="MULTIDRUG RESISTANCE PROTEIN NORM-RELATED"/>
    <property type="match status" value="1"/>
</dbReference>
<evidence type="ECO:0000256" key="2">
    <source>
        <dbReference type="ARBA" id="ARBA00022448"/>
    </source>
</evidence>
<dbReference type="GO" id="GO:0005886">
    <property type="term" value="C:plasma membrane"/>
    <property type="evidence" value="ECO:0007669"/>
    <property type="project" value="UniProtKB-SubCell"/>
</dbReference>
<name>A0A238VTU2_9FLAO</name>
<evidence type="ECO:0000256" key="7">
    <source>
        <dbReference type="ARBA" id="ARBA00023065"/>
    </source>
</evidence>
<evidence type="ECO:0000256" key="8">
    <source>
        <dbReference type="ARBA" id="ARBA00023136"/>
    </source>
</evidence>
<dbReference type="GO" id="GO:0015297">
    <property type="term" value="F:antiporter activity"/>
    <property type="evidence" value="ECO:0007669"/>
    <property type="project" value="UniProtKB-KW"/>
</dbReference>
<dbReference type="RefSeq" id="WP_089377267.1">
    <property type="nucleotide sequence ID" value="NZ_FZNX01000001.1"/>
</dbReference>
<dbReference type="GO" id="GO:0042910">
    <property type="term" value="F:xenobiotic transmembrane transporter activity"/>
    <property type="evidence" value="ECO:0007669"/>
    <property type="project" value="InterPro"/>
</dbReference>
<feature type="transmembrane region" description="Helical" evidence="10">
    <location>
        <begin position="390"/>
        <end position="410"/>
    </location>
</feature>
<protein>
    <recommendedName>
        <fullName evidence="9">Multidrug-efflux transporter</fullName>
    </recommendedName>
</protein>
<evidence type="ECO:0000256" key="6">
    <source>
        <dbReference type="ARBA" id="ARBA00022989"/>
    </source>
</evidence>
<feature type="transmembrane region" description="Helical" evidence="10">
    <location>
        <begin position="319"/>
        <end position="337"/>
    </location>
</feature>
<dbReference type="NCBIfam" id="TIGR00797">
    <property type="entry name" value="matE"/>
    <property type="match status" value="1"/>
</dbReference>
<dbReference type="Pfam" id="PF01554">
    <property type="entry name" value="MatE"/>
    <property type="match status" value="2"/>
</dbReference>
<dbReference type="InterPro" id="IPR048279">
    <property type="entry name" value="MdtK-like"/>
</dbReference>
<feature type="transmembrane region" description="Helical" evidence="10">
    <location>
        <begin position="12"/>
        <end position="33"/>
    </location>
</feature>
<sequence>MNLRKYTSEFKNNLKLATPIMMGSLGHLLVGLIDDIMVGRLGPIELAATSLGNSIFFIALSIGLGFSFAITPLIAESDGEGDKEKGRSIFQHGLILTTIIGISMFVMLLLLKPVLYYLDQPEEVVLLAIPYYEIIAISIIPLMIFQGLKQFADGLSETKYSMWATILTNVVNVLLNFALIYGFWIFPRLELVGAALGTFISRIVMVFFLYIVLMKKDKFAIYMRRLKLSELKKKRFRIIIKLGFPTALQMLFEVGLFAASVLLAGTLGAFPQAANQIALKLASTTFMIAVGIGAAATIRVGNQKGLKNYMELRRIAFSNFLLILIIMFTFTIGFMVFKDVLPWMFTDNLEVIKIASSLLIIAGLFQLSDGLQAVILGGLRGLQDVNVPSLLTFIAYWIIGFPVCYYLGSIAGLGTFGIWIGLLAALTCSAIMLFFRFNYLTNKLIKEKNELT</sequence>
<dbReference type="PANTHER" id="PTHR43298:SF2">
    <property type="entry name" value="FMN_FAD EXPORTER YEEO-RELATED"/>
    <property type="match status" value="1"/>
</dbReference>
<dbReference type="InterPro" id="IPR002528">
    <property type="entry name" value="MATE_fam"/>
</dbReference>
<evidence type="ECO:0000256" key="1">
    <source>
        <dbReference type="ARBA" id="ARBA00004651"/>
    </source>
</evidence>
<dbReference type="EMBL" id="FZNX01000001">
    <property type="protein sequence ID" value="SNR37213.1"/>
    <property type="molecule type" value="Genomic_DNA"/>
</dbReference>
<feature type="transmembrane region" description="Helical" evidence="10">
    <location>
        <begin position="94"/>
        <end position="118"/>
    </location>
</feature>
<feature type="transmembrane region" description="Helical" evidence="10">
    <location>
        <begin position="53"/>
        <end position="74"/>
    </location>
</feature>
<evidence type="ECO:0000313" key="11">
    <source>
        <dbReference type="EMBL" id="SNR37213.1"/>
    </source>
</evidence>
<organism evidence="11 12">
    <name type="scientific">Lutibacter flavus</name>
    <dbReference type="NCBI Taxonomy" id="691689"/>
    <lineage>
        <taxon>Bacteria</taxon>
        <taxon>Pseudomonadati</taxon>
        <taxon>Bacteroidota</taxon>
        <taxon>Flavobacteriia</taxon>
        <taxon>Flavobacteriales</taxon>
        <taxon>Flavobacteriaceae</taxon>
        <taxon>Lutibacter</taxon>
    </lineage>
</organism>
<feature type="transmembrane region" description="Helical" evidence="10">
    <location>
        <begin position="124"/>
        <end position="145"/>
    </location>
</feature>
<keyword evidence="3" id="KW-0050">Antiport</keyword>
<keyword evidence="12" id="KW-1185">Reference proteome</keyword>
<feature type="transmembrane region" description="Helical" evidence="10">
    <location>
        <begin position="192"/>
        <end position="213"/>
    </location>
</feature>
<evidence type="ECO:0000256" key="3">
    <source>
        <dbReference type="ARBA" id="ARBA00022449"/>
    </source>
</evidence>
<dbReference type="AlphaFoldDB" id="A0A238VTU2"/>
<keyword evidence="5 10" id="KW-0812">Transmembrane</keyword>
<keyword evidence="8 10" id="KW-0472">Membrane</keyword>